<organism evidence="1 2">
    <name type="scientific">Rattus norvegicus</name>
    <name type="common">Rat</name>
    <dbReference type="NCBI Taxonomy" id="10116"/>
    <lineage>
        <taxon>Eukaryota</taxon>
        <taxon>Metazoa</taxon>
        <taxon>Chordata</taxon>
        <taxon>Craniata</taxon>
        <taxon>Vertebrata</taxon>
        <taxon>Euteleostomi</taxon>
        <taxon>Mammalia</taxon>
        <taxon>Eutheria</taxon>
        <taxon>Euarchontoglires</taxon>
        <taxon>Glires</taxon>
        <taxon>Rodentia</taxon>
        <taxon>Myomorpha</taxon>
        <taxon>Muroidea</taxon>
        <taxon>Muridae</taxon>
        <taxon>Murinae</taxon>
        <taxon>Rattus</taxon>
    </lineage>
</organism>
<name>A6JZ80_RAT</name>
<accession>A6JZ80</accession>
<evidence type="ECO:0000313" key="2">
    <source>
        <dbReference type="Proteomes" id="UP000234681"/>
    </source>
</evidence>
<proteinExistence type="predicted"/>
<reference evidence="1 2" key="1">
    <citation type="submission" date="2005-09" db="EMBL/GenBank/DDBJ databases">
        <authorList>
            <person name="Mural R.J."/>
            <person name="Li P.W."/>
            <person name="Adams M.D."/>
            <person name="Amanatides P.G."/>
            <person name="Baden-Tillson H."/>
            <person name="Barnstead M."/>
            <person name="Chin S.H."/>
            <person name="Dew I."/>
            <person name="Evans C.A."/>
            <person name="Ferriera S."/>
            <person name="Flanigan M."/>
            <person name="Fosler C."/>
            <person name="Glodek A."/>
            <person name="Gu Z."/>
            <person name="Holt R.A."/>
            <person name="Jennings D."/>
            <person name="Kraft C.L."/>
            <person name="Lu F."/>
            <person name="Nguyen T."/>
            <person name="Nusskern D.R."/>
            <person name="Pfannkoch C.M."/>
            <person name="Sitter C."/>
            <person name="Sutton G.G."/>
            <person name="Venter J.C."/>
            <person name="Wang Z."/>
            <person name="Woodage T."/>
            <person name="Zheng X.H."/>
            <person name="Zhong F."/>
        </authorList>
    </citation>
    <scope>NUCLEOTIDE SEQUENCE [LARGE SCALE GENOMIC DNA]</scope>
    <source>
        <strain>BN</strain>
        <strain evidence="2">Sprague-Dawley</strain>
    </source>
</reference>
<gene>
    <name evidence="1" type="ORF">rCG_50202</name>
</gene>
<dbReference type="EMBL" id="CH474008">
    <property type="protein sequence ID" value="EDL90273.1"/>
    <property type="molecule type" value="Genomic_DNA"/>
</dbReference>
<dbReference type="Proteomes" id="UP000234681">
    <property type="component" value="Chromosome 5"/>
</dbReference>
<evidence type="ECO:0000313" key="1">
    <source>
        <dbReference type="EMBL" id="EDL90273.1"/>
    </source>
</evidence>
<sequence length="64" mass="6845">MPPYLSPSPRCFSARLCASVSSTRLARVPCKSRSLSSGLPAVWEVSVAQGPIFCRDSLSNSVCK</sequence>
<dbReference type="AlphaFoldDB" id="A6JZ80"/>
<protein>
    <submittedName>
        <fullName evidence="1">RCG50202</fullName>
    </submittedName>
</protein>